<proteinExistence type="predicted"/>
<dbReference type="EMBL" id="KI658624">
    <property type="protein sequence ID" value="ETN81820.1"/>
    <property type="molecule type" value="Genomic_DNA"/>
</dbReference>
<evidence type="ECO:0000256" key="1">
    <source>
        <dbReference type="SAM" id="SignalP"/>
    </source>
</evidence>
<evidence type="ECO:0000313" key="2">
    <source>
        <dbReference type="EMBL" id="ETN81820.1"/>
    </source>
</evidence>
<dbReference type="Proteomes" id="UP000053676">
    <property type="component" value="Unassembled WGS sequence"/>
</dbReference>
<gene>
    <name evidence="2" type="ORF">NECAME_02110</name>
</gene>
<dbReference type="KEGG" id="nai:NECAME_02110"/>
<accession>W2TIA3</accession>
<protein>
    <submittedName>
        <fullName evidence="2">Uncharacterized protein</fullName>
    </submittedName>
</protein>
<dbReference type="AlphaFoldDB" id="W2TIA3"/>
<dbReference type="GeneID" id="25342150"/>
<dbReference type="OrthoDB" id="5850647at2759"/>
<dbReference type="STRING" id="51031.W2TIA3"/>
<organism evidence="2 3">
    <name type="scientific">Necator americanus</name>
    <name type="common">Human hookworm</name>
    <dbReference type="NCBI Taxonomy" id="51031"/>
    <lineage>
        <taxon>Eukaryota</taxon>
        <taxon>Metazoa</taxon>
        <taxon>Ecdysozoa</taxon>
        <taxon>Nematoda</taxon>
        <taxon>Chromadorea</taxon>
        <taxon>Rhabditida</taxon>
        <taxon>Rhabditina</taxon>
        <taxon>Rhabditomorpha</taxon>
        <taxon>Strongyloidea</taxon>
        <taxon>Ancylostomatidae</taxon>
        <taxon>Bunostominae</taxon>
        <taxon>Necator</taxon>
    </lineage>
</organism>
<name>W2TIA3_NECAM</name>
<feature type="chain" id="PRO_5004825507" evidence="1">
    <location>
        <begin position="22"/>
        <end position="107"/>
    </location>
</feature>
<dbReference type="OMA" id="NCHRIFR"/>
<evidence type="ECO:0000313" key="3">
    <source>
        <dbReference type="Proteomes" id="UP000053676"/>
    </source>
</evidence>
<keyword evidence="3" id="KW-1185">Reference proteome</keyword>
<feature type="signal peptide" evidence="1">
    <location>
        <begin position="1"/>
        <end position="21"/>
    </location>
</feature>
<sequence>MMMSYVYSLVALLVIIRFSSQEVMEDSSFSRFRRNFFMSSGPSRARVMAMERLVNNMFPRKTRDAPDSVGGVPSFESPAENVLESNQPCICPVFSPCIGKCQRSFRY</sequence>
<keyword evidence="1" id="KW-0732">Signal</keyword>
<reference evidence="3" key="1">
    <citation type="journal article" date="2014" name="Nat. Genet.">
        <title>Genome of the human hookworm Necator americanus.</title>
        <authorList>
            <person name="Tang Y.T."/>
            <person name="Gao X."/>
            <person name="Rosa B.A."/>
            <person name="Abubucker S."/>
            <person name="Hallsworth-Pepin K."/>
            <person name="Martin J."/>
            <person name="Tyagi R."/>
            <person name="Heizer E."/>
            <person name="Zhang X."/>
            <person name="Bhonagiri-Palsikar V."/>
            <person name="Minx P."/>
            <person name="Warren W.C."/>
            <person name="Wang Q."/>
            <person name="Zhan B."/>
            <person name="Hotez P.J."/>
            <person name="Sternberg P.W."/>
            <person name="Dougall A."/>
            <person name="Gaze S.T."/>
            <person name="Mulvenna J."/>
            <person name="Sotillo J."/>
            <person name="Ranganathan S."/>
            <person name="Rabelo E.M."/>
            <person name="Wilson R.K."/>
            <person name="Felgner P.L."/>
            <person name="Bethony J."/>
            <person name="Hawdon J.M."/>
            <person name="Gasser R.B."/>
            <person name="Loukas A."/>
            <person name="Mitreva M."/>
        </authorList>
    </citation>
    <scope>NUCLEOTIDE SEQUENCE [LARGE SCALE GENOMIC DNA]</scope>
</reference>
<dbReference type="CTD" id="25342150"/>